<dbReference type="Pfam" id="PF08668">
    <property type="entry name" value="HDOD"/>
    <property type="match status" value="1"/>
</dbReference>
<dbReference type="SMART" id="SM00052">
    <property type="entry name" value="EAL"/>
    <property type="match status" value="1"/>
</dbReference>
<proteinExistence type="predicted"/>
<evidence type="ECO:0000313" key="2">
    <source>
        <dbReference type="EMBL" id="CAA9475096.1"/>
    </source>
</evidence>
<dbReference type="InterPro" id="IPR014408">
    <property type="entry name" value="dGMP_Pdiesterase_EAL/HD-GYP"/>
</dbReference>
<dbReference type="PIRSF" id="PIRSF003180">
    <property type="entry name" value="DiGMPpdiest_YuxH"/>
    <property type="match status" value="1"/>
</dbReference>
<dbReference type="EMBL" id="CADCVJ010000128">
    <property type="protein sequence ID" value="CAA9475096.1"/>
    <property type="molecule type" value="Genomic_DNA"/>
</dbReference>
<dbReference type="InterPro" id="IPR035919">
    <property type="entry name" value="EAL_sf"/>
</dbReference>
<dbReference type="InterPro" id="IPR052340">
    <property type="entry name" value="RNase_Y/CdgJ"/>
</dbReference>
<dbReference type="Gene3D" id="3.20.20.450">
    <property type="entry name" value="EAL domain"/>
    <property type="match status" value="1"/>
</dbReference>
<dbReference type="AlphaFoldDB" id="A0A6J4RSN1"/>
<dbReference type="InterPro" id="IPR013976">
    <property type="entry name" value="HDOD"/>
</dbReference>
<feature type="domain" description="HDOD" evidence="1">
    <location>
        <begin position="231"/>
        <end position="412"/>
    </location>
</feature>
<sequence length="429" mass="45641">MAKATKYLLNDQRPSADEQDMNAMTAEAAVKQHEVAVVRQPILDARRKVVGYELTFGEGSAPGGASGSGSSAPATSALLLDVFGDLGLERLVGAYPAWLSVARDWLVDVGMPPLRPDRAVLQIAAYPCRDDLLSALQRLSRTGYSLALEGYGGRDDLGDLLSVCSTVKVDVAAHDDDALREIIALPAQHGARLIATQVVTNDDFERCSALGFTGFQGEFFAQPRLVRGRGVATSGVGALRSLGELSGDLSFEELDRIIAADVGLSLKLLRYVNSAFFALPRTIGSVREALAMLGSRTVARWATVMALSSIPDVPHELIGIGLRRARMCETLAPAGEAESYFTVGLFSVADALLDLPMSDVLDSLPFSEDVCEALLHRTGPKGELLAAVIAYENGHFPTLPAGCAAPGASLPAAYREALEWADEIDRASR</sequence>
<dbReference type="InterPro" id="IPR001633">
    <property type="entry name" value="EAL_dom"/>
</dbReference>
<accession>A0A6J4RSN1</accession>
<protein>
    <submittedName>
        <fullName evidence="2">Predicted signal transduction protein</fullName>
    </submittedName>
</protein>
<dbReference type="Gene3D" id="1.10.3210.10">
    <property type="entry name" value="Hypothetical protein af1432"/>
    <property type="match status" value="1"/>
</dbReference>
<dbReference type="PANTHER" id="PTHR33525">
    <property type="match status" value="1"/>
</dbReference>
<dbReference type="SUPFAM" id="SSF109604">
    <property type="entry name" value="HD-domain/PDEase-like"/>
    <property type="match status" value="1"/>
</dbReference>
<dbReference type="PROSITE" id="PS51833">
    <property type="entry name" value="HDOD"/>
    <property type="match status" value="1"/>
</dbReference>
<evidence type="ECO:0000259" key="1">
    <source>
        <dbReference type="PROSITE" id="PS51833"/>
    </source>
</evidence>
<name>A0A6J4RSN1_9ACTN</name>
<dbReference type="PANTHER" id="PTHR33525:SF4">
    <property type="entry name" value="CYCLIC DI-GMP PHOSPHODIESTERASE CDGJ"/>
    <property type="match status" value="1"/>
</dbReference>
<organism evidence="2">
    <name type="scientific">uncultured Solirubrobacteraceae bacterium</name>
    <dbReference type="NCBI Taxonomy" id="1162706"/>
    <lineage>
        <taxon>Bacteria</taxon>
        <taxon>Bacillati</taxon>
        <taxon>Actinomycetota</taxon>
        <taxon>Thermoleophilia</taxon>
        <taxon>Solirubrobacterales</taxon>
        <taxon>Solirubrobacteraceae</taxon>
        <taxon>environmental samples</taxon>
    </lineage>
</organism>
<gene>
    <name evidence="2" type="ORF">AVDCRST_MAG38-1604</name>
</gene>
<dbReference type="SUPFAM" id="SSF141868">
    <property type="entry name" value="EAL domain-like"/>
    <property type="match status" value="1"/>
</dbReference>
<reference evidence="2" key="1">
    <citation type="submission" date="2020-02" db="EMBL/GenBank/DDBJ databases">
        <authorList>
            <person name="Meier V. D."/>
        </authorList>
    </citation>
    <scope>NUCLEOTIDE SEQUENCE</scope>
    <source>
        <strain evidence="2">AVDCRST_MAG38</strain>
    </source>
</reference>